<dbReference type="Proteomes" id="UP000054596">
    <property type="component" value="Unassembled WGS sequence"/>
</dbReference>
<evidence type="ECO:0000256" key="3">
    <source>
        <dbReference type="HAMAP-Rule" id="MF_01830"/>
    </source>
</evidence>
<dbReference type="HAMAP" id="MF_01830">
    <property type="entry name" value="Hydro_lyase"/>
    <property type="match status" value="1"/>
</dbReference>
<name>A0A158AZN9_9BURK</name>
<comment type="similarity">
    <text evidence="1 3">Belongs to the D-glutamate cyclase family.</text>
</comment>
<dbReference type="GO" id="GO:0016829">
    <property type="term" value="F:lyase activity"/>
    <property type="evidence" value="ECO:0007669"/>
    <property type="project" value="UniProtKB-KW"/>
</dbReference>
<protein>
    <recommendedName>
        <fullName evidence="3">Putative hydro-lyase AWB82_03287</fullName>
        <ecNumber evidence="3">4.2.1.-</ecNumber>
    </recommendedName>
</protein>
<proteinExistence type="inferred from homology"/>
<evidence type="ECO:0000256" key="2">
    <source>
        <dbReference type="ARBA" id="ARBA00023239"/>
    </source>
</evidence>
<dbReference type="Pfam" id="PF07286">
    <property type="entry name" value="D-Glu_cyclase"/>
    <property type="match status" value="1"/>
</dbReference>
<organism evidence="4 5">
    <name type="scientific">Caballeronia glebae</name>
    <dbReference type="NCBI Taxonomy" id="1777143"/>
    <lineage>
        <taxon>Bacteria</taxon>
        <taxon>Pseudomonadati</taxon>
        <taxon>Pseudomonadota</taxon>
        <taxon>Betaproteobacteria</taxon>
        <taxon>Burkholderiales</taxon>
        <taxon>Burkholderiaceae</taxon>
        <taxon>Caballeronia</taxon>
    </lineage>
</organism>
<sequence length="257" mass="27754">MTPYEFRQSVRRGEFTGNTAGICDGYIQANVAILPKEVADDFAGFCGANPQACPILAVSEAGSPYLPTLGKDIDVRTDVPGFFIYRDGKFAGEERTLLQLWRDDFVTFAIGCSYSFEHILKTAGLRIRHLELGYGVPAYNTNIPNKQVGPFGGNLVVSMRPFNAADTIRAIEITSGYPNVHGAPVHFGDPAAIGIRDVDEIDYGGRSEVRDGEYPVFWACGVTPQVAMISANLPLGIGHAPGHMLVTDLPLSTLTSN</sequence>
<evidence type="ECO:0000256" key="1">
    <source>
        <dbReference type="ARBA" id="ARBA00007896"/>
    </source>
</evidence>
<dbReference type="SUPFAM" id="SSF160920">
    <property type="entry name" value="PSTPO5379-like"/>
    <property type="match status" value="1"/>
</dbReference>
<dbReference type="PANTHER" id="PTHR32022">
    <property type="entry name" value="D-GLUTAMATE CYCLASE, MITOCHONDRIAL"/>
    <property type="match status" value="1"/>
</dbReference>
<dbReference type="Gene3D" id="3.30.2040.10">
    <property type="entry name" value="PSTPO5379-like domain"/>
    <property type="match status" value="1"/>
</dbReference>
<dbReference type="NCBIfam" id="NF003969">
    <property type="entry name" value="PRK05463.1"/>
    <property type="match status" value="1"/>
</dbReference>
<accession>A0A158AZN9</accession>
<dbReference type="InterPro" id="IPR009906">
    <property type="entry name" value="D-Glu_cyclase"/>
</dbReference>
<dbReference type="FunFam" id="3.30.2040.10:FF:000001">
    <property type="entry name" value="D-glutamate cyclase, mitochondrial"/>
    <property type="match status" value="1"/>
</dbReference>
<keyword evidence="5" id="KW-1185">Reference proteome</keyword>
<evidence type="ECO:0000313" key="5">
    <source>
        <dbReference type="Proteomes" id="UP000054596"/>
    </source>
</evidence>
<dbReference type="EC" id="4.2.1.-" evidence="3"/>
<keyword evidence="2 3" id="KW-0456">Lyase</keyword>
<dbReference type="InterPro" id="IPR038021">
    <property type="entry name" value="Putative_hydro-lyase"/>
</dbReference>
<dbReference type="InterPro" id="IPR016938">
    <property type="entry name" value="UPF0317"/>
</dbReference>
<dbReference type="EMBL" id="FCOJ02000021">
    <property type="protein sequence ID" value="SAK63265.1"/>
    <property type="molecule type" value="Genomic_DNA"/>
</dbReference>
<gene>
    <name evidence="4" type="ORF">AWB82_03287</name>
</gene>
<dbReference type="RefSeq" id="WP_086968927.1">
    <property type="nucleotide sequence ID" value="NZ_FCOJ02000021.1"/>
</dbReference>
<evidence type="ECO:0000313" key="4">
    <source>
        <dbReference type="EMBL" id="SAK63265.1"/>
    </source>
</evidence>
<comment type="caution">
    <text evidence="4">The sequence shown here is derived from an EMBL/GenBank/DDBJ whole genome shotgun (WGS) entry which is preliminary data.</text>
</comment>
<dbReference type="PANTHER" id="PTHR32022:SF10">
    <property type="entry name" value="D-GLUTAMATE CYCLASE, MITOCHONDRIAL"/>
    <property type="match status" value="1"/>
</dbReference>
<dbReference type="AlphaFoldDB" id="A0A158AZN9"/>
<reference evidence="4" key="1">
    <citation type="submission" date="2016-01" db="EMBL/GenBank/DDBJ databases">
        <authorList>
            <person name="Peeters C."/>
        </authorList>
    </citation>
    <scope>NUCLEOTIDE SEQUENCE [LARGE SCALE GENOMIC DNA]</scope>
    <source>
        <strain evidence="4">LMG 29325</strain>
    </source>
</reference>
<dbReference type="PIRSF" id="PIRSF029755">
    <property type="entry name" value="UCP029755"/>
    <property type="match status" value="1"/>
</dbReference>
<dbReference type="Gene3D" id="3.40.1640.10">
    <property type="entry name" value="PSTPO5379-like"/>
    <property type="match status" value="1"/>
</dbReference>
<dbReference type="OrthoDB" id="149585at2"/>
<dbReference type="STRING" id="1777143.AWB82_03287"/>